<dbReference type="Gene3D" id="3.80.10.10">
    <property type="entry name" value="Ribonuclease Inhibitor"/>
    <property type="match status" value="1"/>
</dbReference>
<evidence type="ECO:0000313" key="2">
    <source>
        <dbReference type="Proteomes" id="UP001221142"/>
    </source>
</evidence>
<sequence>MVLTRRAHRARMLITRWLPNEVLADIIRYAAQSDRATLCRVSKLFHALVLPMLNRHVVFVLQDDGCSYHQLLENFSRAFIQNPRRADAVRSLFFYRSLEFEAPINYHSLFEAMKLMASIEYLSFSDLHEPTIATHLACLTFTNLLLCRIMVKCSASQTTDITKFCTQHPSITHLCLGTPGALGDDSFKPEQRFLPNLEQLETRSLRSVRFPPWVRIATNDVQTLKTLADPAFPFVLSFELSIQELDNVGETTLSPLSQGLAHMHSLQLQTSKANSDDRVTLGALDAITAHLSQFVCIAYFALTARRGRIVDAEGVENIFRAWAASSSTLKGCCVGEMAWTKVGKTWEQCSREEFDDYESTRARAKKTALSGSESSSPIPNEFLRGSECLALTVQLASVTVTTFLARRFLWELEFLTPMSMSLIPRFQRTMVETA</sequence>
<dbReference type="Proteomes" id="UP001221142">
    <property type="component" value="Unassembled WGS sequence"/>
</dbReference>
<protein>
    <recommendedName>
        <fullName evidence="3">F-box domain-containing protein</fullName>
    </recommendedName>
</protein>
<comment type="caution">
    <text evidence="1">The sequence shown here is derived from an EMBL/GenBank/DDBJ whole genome shotgun (WGS) entry which is preliminary data.</text>
</comment>
<evidence type="ECO:0008006" key="3">
    <source>
        <dbReference type="Google" id="ProtNLM"/>
    </source>
</evidence>
<organism evidence="1 2">
    <name type="scientific">Roridomyces roridus</name>
    <dbReference type="NCBI Taxonomy" id="1738132"/>
    <lineage>
        <taxon>Eukaryota</taxon>
        <taxon>Fungi</taxon>
        <taxon>Dikarya</taxon>
        <taxon>Basidiomycota</taxon>
        <taxon>Agaricomycotina</taxon>
        <taxon>Agaricomycetes</taxon>
        <taxon>Agaricomycetidae</taxon>
        <taxon>Agaricales</taxon>
        <taxon>Marasmiineae</taxon>
        <taxon>Mycenaceae</taxon>
        <taxon>Roridomyces</taxon>
    </lineage>
</organism>
<evidence type="ECO:0000313" key="1">
    <source>
        <dbReference type="EMBL" id="KAJ7643509.1"/>
    </source>
</evidence>
<dbReference type="AlphaFoldDB" id="A0AAD7C9U8"/>
<name>A0AAD7C9U8_9AGAR</name>
<accession>A0AAD7C9U8</accession>
<dbReference type="EMBL" id="JARKIF010000003">
    <property type="protein sequence ID" value="KAJ7643509.1"/>
    <property type="molecule type" value="Genomic_DNA"/>
</dbReference>
<gene>
    <name evidence="1" type="ORF">FB45DRAFT_1113461</name>
</gene>
<reference evidence="1" key="1">
    <citation type="submission" date="2023-03" db="EMBL/GenBank/DDBJ databases">
        <title>Massive genome expansion in bonnet fungi (Mycena s.s.) driven by repeated elements and novel gene families across ecological guilds.</title>
        <authorList>
            <consortium name="Lawrence Berkeley National Laboratory"/>
            <person name="Harder C.B."/>
            <person name="Miyauchi S."/>
            <person name="Viragh M."/>
            <person name="Kuo A."/>
            <person name="Thoen E."/>
            <person name="Andreopoulos B."/>
            <person name="Lu D."/>
            <person name="Skrede I."/>
            <person name="Drula E."/>
            <person name="Henrissat B."/>
            <person name="Morin E."/>
            <person name="Kohler A."/>
            <person name="Barry K."/>
            <person name="LaButti K."/>
            <person name="Morin E."/>
            <person name="Salamov A."/>
            <person name="Lipzen A."/>
            <person name="Mereny Z."/>
            <person name="Hegedus B."/>
            <person name="Baldrian P."/>
            <person name="Stursova M."/>
            <person name="Weitz H."/>
            <person name="Taylor A."/>
            <person name="Grigoriev I.V."/>
            <person name="Nagy L.G."/>
            <person name="Martin F."/>
            <person name="Kauserud H."/>
        </authorList>
    </citation>
    <scope>NUCLEOTIDE SEQUENCE</scope>
    <source>
        <strain evidence="1">9284</strain>
    </source>
</reference>
<dbReference type="InterPro" id="IPR032675">
    <property type="entry name" value="LRR_dom_sf"/>
</dbReference>
<proteinExistence type="predicted"/>
<keyword evidence="2" id="KW-1185">Reference proteome</keyword>